<feature type="compositionally biased region" description="Low complexity" evidence="1">
    <location>
        <begin position="1"/>
        <end position="13"/>
    </location>
</feature>
<dbReference type="PANTHER" id="PTHR31649:SF1">
    <property type="entry name" value="FARNESOIC ACID O-METHYL TRANSFERASE DOMAIN-CONTAINING PROTEIN"/>
    <property type="match status" value="1"/>
</dbReference>
<dbReference type="Proteomes" id="UP000006352">
    <property type="component" value="Unassembled WGS sequence"/>
</dbReference>
<organism evidence="2 3">
    <name type="scientific">Fibroporia radiculosa</name>
    <dbReference type="NCBI Taxonomy" id="599839"/>
    <lineage>
        <taxon>Eukaryota</taxon>
        <taxon>Fungi</taxon>
        <taxon>Dikarya</taxon>
        <taxon>Basidiomycota</taxon>
        <taxon>Agaricomycotina</taxon>
        <taxon>Agaricomycetes</taxon>
        <taxon>Polyporales</taxon>
        <taxon>Fibroporiaceae</taxon>
        <taxon>Fibroporia</taxon>
    </lineage>
</organism>
<proteinExistence type="predicted"/>
<dbReference type="OrthoDB" id="2142040at2759"/>
<evidence type="ECO:0000313" key="2">
    <source>
        <dbReference type="EMBL" id="CCM00097.1"/>
    </source>
</evidence>
<keyword evidence="3" id="KW-1185">Reference proteome</keyword>
<protein>
    <submittedName>
        <fullName evidence="2">Uncharacterized protein</fullName>
    </submittedName>
</protein>
<feature type="region of interest" description="Disordered" evidence="1">
    <location>
        <begin position="1"/>
        <end position="32"/>
    </location>
</feature>
<gene>
    <name evidence="2" type="ORF">FIBRA_02124</name>
</gene>
<dbReference type="HOGENOM" id="CLU_066030_1_0_1"/>
<evidence type="ECO:0000313" key="3">
    <source>
        <dbReference type="Proteomes" id="UP000006352"/>
    </source>
</evidence>
<dbReference type="InterPro" id="IPR006616">
    <property type="entry name" value="DM9_repeat"/>
</dbReference>
<reference evidence="2 3" key="1">
    <citation type="journal article" date="2012" name="Appl. Environ. Microbiol.">
        <title>Short-read sequencing for genomic analysis of the brown rot fungus Fibroporia radiculosa.</title>
        <authorList>
            <person name="Tang J.D."/>
            <person name="Perkins A.D."/>
            <person name="Sonstegard T.S."/>
            <person name="Schroeder S.G."/>
            <person name="Burgess S.C."/>
            <person name="Diehl S.V."/>
        </authorList>
    </citation>
    <scope>NUCLEOTIDE SEQUENCE [LARGE SCALE GENOMIC DNA]</scope>
    <source>
        <strain evidence="2 3">TFFH 294</strain>
    </source>
</reference>
<evidence type="ECO:0000256" key="1">
    <source>
        <dbReference type="SAM" id="MobiDB-lite"/>
    </source>
</evidence>
<dbReference type="RefSeq" id="XP_012179380.1">
    <property type="nucleotide sequence ID" value="XM_012323990.1"/>
</dbReference>
<dbReference type="InParanoid" id="J4HUE4"/>
<dbReference type="STRING" id="599839.J4HUE4"/>
<name>J4HUE4_9APHY</name>
<dbReference type="GeneID" id="24095008"/>
<dbReference type="EMBL" id="HE796965">
    <property type="protein sequence ID" value="CCM00097.1"/>
    <property type="molecule type" value="Genomic_DNA"/>
</dbReference>
<sequence>MQPSFPSPQSYGQSPPPYQAPPASGFRIPLNTDQPIPSVDVLGRPVGYDADGRSPIFIGSAIFQNSVHPCKIGPHLSPPCRVPYGGGEHEHRGRYDLLPFDPVTMEWVHTSGGRIPPGRRAVQGGYEENGTRLYHALANIGGIRVPGKTGEHLVVAATAHSAAENMWNGITMKSYAGNDYDAV</sequence>
<dbReference type="PANTHER" id="PTHR31649">
    <property type="entry name" value="AGAP009604-PA"/>
    <property type="match status" value="1"/>
</dbReference>
<dbReference type="Pfam" id="PF11901">
    <property type="entry name" value="DM9"/>
    <property type="match status" value="1"/>
</dbReference>
<accession>J4HUE4</accession>
<dbReference type="AlphaFoldDB" id="J4HUE4"/>